<protein>
    <submittedName>
        <fullName evidence="1">Uncharacterized protein</fullName>
    </submittedName>
</protein>
<sequence>MPPAALIQAIFTQHITLLRLTPQDKFPAQNT</sequence>
<accession>A0A8H9D9D4</accession>
<evidence type="ECO:0000313" key="2">
    <source>
        <dbReference type="Proteomes" id="UP000601736"/>
    </source>
</evidence>
<organism evidence="1 2">
    <name type="scientific">Nitrosomonas nitrosa</name>
    <dbReference type="NCBI Taxonomy" id="52442"/>
    <lineage>
        <taxon>Bacteria</taxon>
        <taxon>Pseudomonadati</taxon>
        <taxon>Pseudomonadota</taxon>
        <taxon>Betaproteobacteria</taxon>
        <taxon>Nitrosomonadales</taxon>
        <taxon>Nitrosomonadaceae</taxon>
        <taxon>Nitrosomonas</taxon>
    </lineage>
</organism>
<proteinExistence type="predicted"/>
<dbReference type="AlphaFoldDB" id="A0A8H9D9D4"/>
<dbReference type="EMBL" id="CAJNAP010000008">
    <property type="protein sequence ID" value="CAE6497721.1"/>
    <property type="molecule type" value="Genomic_DNA"/>
</dbReference>
<evidence type="ECO:0000313" key="1">
    <source>
        <dbReference type="EMBL" id="CAE6497721.1"/>
    </source>
</evidence>
<gene>
    <name evidence="1" type="ORF">NMYAN_160027</name>
</gene>
<reference evidence="1" key="1">
    <citation type="submission" date="2021-02" db="EMBL/GenBank/DDBJ databases">
        <authorList>
            <person name="Han P."/>
        </authorList>
    </citation>
    <scope>NUCLEOTIDE SEQUENCE</scope>
    <source>
        <strain evidence="1">Nitrosomonas nitrosa 18-3D</strain>
    </source>
</reference>
<dbReference type="Proteomes" id="UP000601736">
    <property type="component" value="Unassembled WGS sequence"/>
</dbReference>
<name>A0A8H9D9D4_9PROT</name>
<comment type="caution">
    <text evidence="1">The sequence shown here is derived from an EMBL/GenBank/DDBJ whole genome shotgun (WGS) entry which is preliminary data.</text>
</comment>